<dbReference type="Pfam" id="PF00072">
    <property type="entry name" value="Response_reg"/>
    <property type="match status" value="1"/>
</dbReference>
<evidence type="ECO:0000256" key="1">
    <source>
        <dbReference type="ARBA" id="ARBA00022553"/>
    </source>
</evidence>
<dbReference type="InterPro" id="IPR001789">
    <property type="entry name" value="Sig_transdc_resp-reg_receiver"/>
</dbReference>
<dbReference type="PANTHER" id="PTHR44591:SF3">
    <property type="entry name" value="RESPONSE REGULATORY DOMAIN-CONTAINING PROTEIN"/>
    <property type="match status" value="1"/>
</dbReference>
<dbReference type="Gene3D" id="3.40.50.2300">
    <property type="match status" value="1"/>
</dbReference>
<dbReference type="Proteomes" id="UP000623958">
    <property type="component" value="Unassembled WGS sequence"/>
</dbReference>
<evidence type="ECO:0000259" key="3">
    <source>
        <dbReference type="PROSITE" id="PS50110"/>
    </source>
</evidence>
<dbReference type="RefSeq" id="WP_434027573.1">
    <property type="nucleotide sequence ID" value="NZ_BNBA01000003.1"/>
</dbReference>
<comment type="caution">
    <text evidence="4">The sequence shown here is derived from an EMBL/GenBank/DDBJ whole genome shotgun (WGS) entry which is preliminary data.</text>
</comment>
<feature type="domain" description="Response regulatory" evidence="3">
    <location>
        <begin position="2"/>
        <end position="114"/>
    </location>
</feature>
<dbReference type="InterPro" id="IPR011006">
    <property type="entry name" value="CheY-like_superfamily"/>
</dbReference>
<dbReference type="SMART" id="SM00448">
    <property type="entry name" value="REC"/>
    <property type="match status" value="1"/>
</dbReference>
<evidence type="ECO:0000256" key="2">
    <source>
        <dbReference type="PROSITE-ProRule" id="PRU00169"/>
    </source>
</evidence>
<dbReference type="SUPFAM" id="SSF52172">
    <property type="entry name" value="CheY-like"/>
    <property type="match status" value="1"/>
</dbReference>
<dbReference type="PROSITE" id="PS50110">
    <property type="entry name" value="RESPONSE_REGULATORY"/>
    <property type="match status" value="1"/>
</dbReference>
<keyword evidence="1 2" id="KW-0597">Phosphoprotein</keyword>
<protein>
    <submittedName>
        <fullName evidence="4">Response regulator</fullName>
    </submittedName>
</protein>
<accession>A0A919KH75</accession>
<feature type="modified residue" description="4-aspartylphosphate" evidence="2">
    <location>
        <position position="51"/>
    </location>
</feature>
<dbReference type="PANTHER" id="PTHR44591">
    <property type="entry name" value="STRESS RESPONSE REGULATOR PROTEIN 1"/>
    <property type="match status" value="1"/>
</dbReference>
<organism evidence="4 5">
    <name type="scientific">Xanthomonas boreopolis</name>
    <dbReference type="NCBI Taxonomy" id="86183"/>
    <lineage>
        <taxon>Bacteria</taxon>
        <taxon>Pseudomonadati</taxon>
        <taxon>Pseudomonadota</taxon>
        <taxon>Gammaproteobacteria</taxon>
        <taxon>Lysobacterales</taxon>
        <taxon>Lysobacteraceae</taxon>
        <taxon>Xanthomonas</taxon>
    </lineage>
</organism>
<reference evidence="4" key="2">
    <citation type="submission" date="2020-09" db="EMBL/GenBank/DDBJ databases">
        <authorList>
            <person name="Sun Q."/>
            <person name="Ohkuma M."/>
        </authorList>
    </citation>
    <scope>NUCLEOTIDE SEQUENCE</scope>
    <source>
        <strain evidence="4">JCM 13306</strain>
    </source>
</reference>
<dbReference type="GO" id="GO:0000160">
    <property type="term" value="P:phosphorelay signal transduction system"/>
    <property type="evidence" value="ECO:0007669"/>
    <property type="project" value="InterPro"/>
</dbReference>
<sequence length="122" mass="13018">MKILYVEDDDLVRLVTSIALEEEGHTVVQALNGRDAQSKLAAEDFDWVITDVTMPDGVSGIDVAHAAKDRNPAARVVLVSGISPHHLPPIPATVTYFSKPFRVTELIQHLSGPLAAGPAPSA</sequence>
<dbReference type="AlphaFoldDB" id="A0A919KH75"/>
<dbReference type="EMBL" id="BNBA01000003">
    <property type="protein sequence ID" value="GHH48436.1"/>
    <property type="molecule type" value="Genomic_DNA"/>
</dbReference>
<reference evidence="4" key="1">
    <citation type="journal article" date="2014" name="Int. J. Syst. Evol. Microbiol.">
        <title>Complete genome sequence of Corynebacterium casei LMG S-19264T (=DSM 44701T), isolated from a smear-ripened cheese.</title>
        <authorList>
            <consortium name="US DOE Joint Genome Institute (JGI-PGF)"/>
            <person name="Walter F."/>
            <person name="Albersmeier A."/>
            <person name="Kalinowski J."/>
            <person name="Ruckert C."/>
        </authorList>
    </citation>
    <scope>NUCLEOTIDE SEQUENCE</scope>
    <source>
        <strain evidence="4">JCM 13306</strain>
    </source>
</reference>
<evidence type="ECO:0000313" key="5">
    <source>
        <dbReference type="Proteomes" id="UP000623958"/>
    </source>
</evidence>
<proteinExistence type="predicted"/>
<keyword evidence="5" id="KW-1185">Reference proteome</keyword>
<dbReference type="InterPro" id="IPR050595">
    <property type="entry name" value="Bact_response_regulator"/>
</dbReference>
<name>A0A919KH75_9XANT</name>
<gene>
    <name evidence="4" type="ORF">GCM10009090_06510</name>
</gene>
<evidence type="ECO:0000313" key="4">
    <source>
        <dbReference type="EMBL" id="GHH48436.1"/>
    </source>
</evidence>